<dbReference type="AlphaFoldDB" id="A0A4R3YNN2"/>
<dbReference type="InterPro" id="IPR032624">
    <property type="entry name" value="DUF4879"/>
</dbReference>
<dbReference type="EMBL" id="SMCS01000004">
    <property type="protein sequence ID" value="TCV93960.1"/>
    <property type="molecule type" value="Genomic_DNA"/>
</dbReference>
<comment type="caution">
    <text evidence="1">The sequence shown here is derived from an EMBL/GenBank/DDBJ whole genome shotgun (WGS) entry which is preliminary data.</text>
</comment>
<reference evidence="1 2" key="1">
    <citation type="submission" date="2019-03" db="EMBL/GenBank/DDBJ databases">
        <title>Above-ground endophytic microbial communities from plants in different locations in the United States.</title>
        <authorList>
            <person name="Frank C."/>
        </authorList>
    </citation>
    <scope>NUCLEOTIDE SEQUENCE [LARGE SCALE GENOMIC DNA]</scope>
    <source>
        <strain evidence="1 2">LP_13_YM</strain>
    </source>
</reference>
<protein>
    <submittedName>
        <fullName evidence="1">Uncharacterized protein DUF4879</fullName>
    </submittedName>
</protein>
<accession>A0A4R3YNN2</accession>
<evidence type="ECO:0000313" key="2">
    <source>
        <dbReference type="Proteomes" id="UP000295645"/>
    </source>
</evidence>
<sequence>MNGVTLPHGSQYRTENYCGAGGWHVCRPGEEVQGFMRYWKLDGYQSGTFEQVTYSSRGQRFSARLFIR</sequence>
<name>A0A4R3YNN2_9GAMM</name>
<gene>
    <name evidence="1" type="ORF">EC912_104156</name>
</gene>
<evidence type="ECO:0000313" key="1">
    <source>
        <dbReference type="EMBL" id="TCV93960.1"/>
    </source>
</evidence>
<keyword evidence="2" id="KW-1185">Reference proteome</keyword>
<organism evidence="1 2">
    <name type="scientific">Luteibacter rhizovicinus</name>
    <dbReference type="NCBI Taxonomy" id="242606"/>
    <lineage>
        <taxon>Bacteria</taxon>
        <taxon>Pseudomonadati</taxon>
        <taxon>Pseudomonadota</taxon>
        <taxon>Gammaproteobacteria</taxon>
        <taxon>Lysobacterales</taxon>
        <taxon>Rhodanobacteraceae</taxon>
        <taxon>Luteibacter</taxon>
    </lineage>
</organism>
<dbReference type="Proteomes" id="UP000295645">
    <property type="component" value="Unassembled WGS sequence"/>
</dbReference>
<proteinExistence type="predicted"/>
<dbReference type="Pfam" id="PF16219">
    <property type="entry name" value="DUF4879"/>
    <property type="match status" value="1"/>
</dbReference>